<evidence type="ECO:0000256" key="1">
    <source>
        <dbReference type="SAM" id="MobiDB-lite"/>
    </source>
</evidence>
<gene>
    <name evidence="2" type="ORF">SEUCBS140593_001828</name>
</gene>
<name>A0ABP0B1K6_9PEZI</name>
<proteinExistence type="predicted"/>
<reference evidence="2 3" key="1">
    <citation type="submission" date="2024-01" db="EMBL/GenBank/DDBJ databases">
        <authorList>
            <person name="Allen C."/>
            <person name="Tagirdzhanova G."/>
        </authorList>
    </citation>
    <scope>NUCLEOTIDE SEQUENCE [LARGE SCALE GENOMIC DNA]</scope>
</reference>
<dbReference type="EMBL" id="CAWUHD010000011">
    <property type="protein sequence ID" value="CAK7213399.1"/>
    <property type="molecule type" value="Genomic_DNA"/>
</dbReference>
<keyword evidence="3" id="KW-1185">Reference proteome</keyword>
<evidence type="ECO:0000313" key="2">
    <source>
        <dbReference type="EMBL" id="CAK7213399.1"/>
    </source>
</evidence>
<sequence>MYIPGTDSALPYLSRFSVAHHDETAMLRHVNCSLLSTPGIPPTLLALSQHAQSLSYLISVLKPHGGDEDTIEVLLRRATESNSTHEPSSKGLETRDGAATTHVVERLDHEYAGTGGLPSLLPTDIATQTTADDTEVEESLETTAASNTLLGQWLVFTQQLVGPTSPSTSRGPVLVCFAGVPSIREVTATATPSSAAANQAFIDIAASVLLLSASALEKRYHKRLEEAGRSARDNTRLAKNLLKATQKLGVLQRENARVETLNEELKTAISHMQGEPQELQWTRSELGHQAGQISGSRFHCVISE</sequence>
<accession>A0ABP0B1K6</accession>
<comment type="caution">
    <text evidence="2">The sequence shown here is derived from an EMBL/GenBank/DDBJ whole genome shotgun (WGS) entry which is preliminary data.</text>
</comment>
<organism evidence="2 3">
    <name type="scientific">Sporothrix eucalyptigena</name>
    <dbReference type="NCBI Taxonomy" id="1812306"/>
    <lineage>
        <taxon>Eukaryota</taxon>
        <taxon>Fungi</taxon>
        <taxon>Dikarya</taxon>
        <taxon>Ascomycota</taxon>
        <taxon>Pezizomycotina</taxon>
        <taxon>Sordariomycetes</taxon>
        <taxon>Sordariomycetidae</taxon>
        <taxon>Ophiostomatales</taxon>
        <taxon>Ophiostomataceae</taxon>
        <taxon>Sporothrix</taxon>
    </lineage>
</organism>
<evidence type="ECO:0000313" key="3">
    <source>
        <dbReference type="Proteomes" id="UP001642482"/>
    </source>
</evidence>
<protein>
    <submittedName>
        <fullName evidence="2">Uncharacterized protein</fullName>
    </submittedName>
</protein>
<dbReference type="Proteomes" id="UP001642482">
    <property type="component" value="Unassembled WGS sequence"/>
</dbReference>
<feature type="region of interest" description="Disordered" evidence="1">
    <location>
        <begin position="78"/>
        <end position="97"/>
    </location>
</feature>